<evidence type="ECO:0000256" key="1">
    <source>
        <dbReference type="SAM" id="MobiDB-lite"/>
    </source>
</evidence>
<feature type="non-terminal residue" evidence="2">
    <location>
        <position position="52"/>
    </location>
</feature>
<name>A0A9W8CHB7_9FUNG</name>
<keyword evidence="3" id="KW-1185">Reference proteome</keyword>
<dbReference type="EMBL" id="JANBOH010000560">
    <property type="protein sequence ID" value="KAJ1641903.1"/>
    <property type="molecule type" value="Genomic_DNA"/>
</dbReference>
<dbReference type="Proteomes" id="UP001145021">
    <property type="component" value="Unassembled WGS sequence"/>
</dbReference>
<evidence type="ECO:0000313" key="3">
    <source>
        <dbReference type="Proteomes" id="UP001145021"/>
    </source>
</evidence>
<organism evidence="2 3">
    <name type="scientific">Coemansia asiatica</name>
    <dbReference type="NCBI Taxonomy" id="1052880"/>
    <lineage>
        <taxon>Eukaryota</taxon>
        <taxon>Fungi</taxon>
        <taxon>Fungi incertae sedis</taxon>
        <taxon>Zoopagomycota</taxon>
        <taxon>Kickxellomycotina</taxon>
        <taxon>Kickxellomycetes</taxon>
        <taxon>Kickxellales</taxon>
        <taxon>Kickxellaceae</taxon>
        <taxon>Coemansia</taxon>
    </lineage>
</organism>
<feature type="region of interest" description="Disordered" evidence="1">
    <location>
        <begin position="19"/>
        <end position="52"/>
    </location>
</feature>
<feature type="compositionally biased region" description="Basic and acidic residues" evidence="1">
    <location>
        <begin position="40"/>
        <end position="52"/>
    </location>
</feature>
<comment type="caution">
    <text evidence="2">The sequence shown here is derived from an EMBL/GenBank/DDBJ whole genome shotgun (WGS) entry which is preliminary data.</text>
</comment>
<reference evidence="2" key="1">
    <citation type="submission" date="2022-07" db="EMBL/GenBank/DDBJ databases">
        <title>Phylogenomic reconstructions and comparative analyses of Kickxellomycotina fungi.</title>
        <authorList>
            <person name="Reynolds N.K."/>
            <person name="Stajich J.E."/>
            <person name="Barry K."/>
            <person name="Grigoriev I.V."/>
            <person name="Crous P."/>
            <person name="Smith M.E."/>
        </authorList>
    </citation>
    <scope>NUCLEOTIDE SEQUENCE</scope>
    <source>
        <strain evidence="2">NBRC 105413</strain>
    </source>
</reference>
<sequence>MTKGTDNNAAAFATFASVAKSSSHKTGADNVSKDAASSTTRKEKPCRVCDSF</sequence>
<evidence type="ECO:0000313" key="2">
    <source>
        <dbReference type="EMBL" id="KAJ1641903.1"/>
    </source>
</evidence>
<protein>
    <submittedName>
        <fullName evidence="2">Uncharacterized protein</fullName>
    </submittedName>
</protein>
<dbReference type="AlphaFoldDB" id="A0A9W8CHB7"/>
<gene>
    <name evidence="2" type="ORF">LPJ64_006197</name>
</gene>
<proteinExistence type="predicted"/>
<accession>A0A9W8CHB7</accession>